<dbReference type="PIRSF" id="PIRSF036684">
    <property type="entry name" value="ME_PTA"/>
    <property type="match status" value="1"/>
</dbReference>
<dbReference type="SUPFAM" id="SSF51735">
    <property type="entry name" value="NAD(P)-binding Rossmann-fold domains"/>
    <property type="match status" value="1"/>
</dbReference>
<dbReference type="PANTHER" id="PTHR43237">
    <property type="entry name" value="NADP-DEPENDENT MALIC ENZYME"/>
    <property type="match status" value="1"/>
</dbReference>
<dbReference type="Gene3D" id="3.40.50.720">
    <property type="entry name" value="NAD(P)-binding Rossmann-like Domain"/>
    <property type="match status" value="1"/>
</dbReference>
<evidence type="ECO:0000256" key="9">
    <source>
        <dbReference type="PIRSR" id="PIRSR036684-2"/>
    </source>
</evidence>
<dbReference type="Gene3D" id="3.40.50.10380">
    <property type="entry name" value="Malic enzyme, N-terminal domain"/>
    <property type="match status" value="1"/>
</dbReference>
<evidence type="ECO:0000256" key="7">
    <source>
        <dbReference type="ARBA" id="ARBA00023268"/>
    </source>
</evidence>
<dbReference type="InterPro" id="IPR045213">
    <property type="entry name" value="Malic_NAD-bd_bact_type"/>
</dbReference>
<gene>
    <name evidence="13" type="ORF">P24_02901</name>
</gene>
<dbReference type="eggNOG" id="COG0280">
    <property type="taxonomic scope" value="Bacteria"/>
</dbReference>
<dbReference type="GO" id="GO:0004473">
    <property type="term" value="F:malate dehydrogenase (decarboxylating) (NADP+) activity"/>
    <property type="evidence" value="ECO:0007669"/>
    <property type="project" value="UniProtKB-EC"/>
</dbReference>
<evidence type="ECO:0000256" key="8">
    <source>
        <dbReference type="PIRSR" id="PIRSR036684-1"/>
    </source>
</evidence>
<dbReference type="Proteomes" id="UP000006746">
    <property type="component" value="Unassembled WGS sequence"/>
</dbReference>
<evidence type="ECO:0000313" key="13">
    <source>
        <dbReference type="EMBL" id="EKE78474.1"/>
    </source>
</evidence>
<dbReference type="GO" id="GO:0046872">
    <property type="term" value="F:metal ion binding"/>
    <property type="evidence" value="ECO:0007669"/>
    <property type="project" value="UniProtKB-KW"/>
</dbReference>
<proteinExistence type="inferred from homology"/>
<dbReference type="EC" id="1.1.1.40" evidence="13"/>
<dbReference type="FunFam" id="3.40.50.720:FF:000095">
    <property type="entry name" value="NADP-dependent malic enzyme"/>
    <property type="match status" value="1"/>
</dbReference>
<dbReference type="Pfam" id="PF01515">
    <property type="entry name" value="PTA_PTB"/>
    <property type="match status" value="1"/>
</dbReference>
<reference evidence="13 14" key="1">
    <citation type="journal article" date="2012" name="J. Bacteriol.">
        <title>Genome Sequence of Oceanibaculum indicum Type Strain P24.</title>
        <authorList>
            <person name="Lai Q."/>
            <person name="Shao Z."/>
        </authorList>
    </citation>
    <scope>NUCLEOTIDE SEQUENCE [LARGE SCALE GENOMIC DNA]</scope>
    <source>
        <strain evidence="13 14">P24</strain>
    </source>
</reference>
<dbReference type="EMBL" id="AMRL01000002">
    <property type="protein sequence ID" value="EKE78474.1"/>
    <property type="molecule type" value="Genomic_DNA"/>
</dbReference>
<dbReference type="InterPro" id="IPR046346">
    <property type="entry name" value="Aminoacid_DH-like_N_sf"/>
</dbReference>
<feature type="binding site" evidence="9">
    <location>
        <position position="143"/>
    </location>
    <ligand>
        <name>a divalent metal cation</name>
        <dbReference type="ChEBI" id="CHEBI:60240"/>
    </ligand>
</feature>
<comment type="similarity">
    <text evidence="3">In the N-terminal section; belongs to the malic enzymes family.</text>
</comment>
<evidence type="ECO:0000259" key="11">
    <source>
        <dbReference type="SMART" id="SM00919"/>
    </source>
</evidence>
<dbReference type="InterPro" id="IPR015884">
    <property type="entry name" value="Malic_enzyme_CS"/>
</dbReference>
<dbReference type="eggNOG" id="COG0281">
    <property type="taxonomic scope" value="Bacteria"/>
</dbReference>
<feature type="domain" description="Malic enzyme N-terminal" evidence="12">
    <location>
        <begin position="25"/>
        <end position="158"/>
    </location>
</feature>
<evidence type="ECO:0000313" key="14">
    <source>
        <dbReference type="Proteomes" id="UP000006746"/>
    </source>
</evidence>
<feature type="binding site" evidence="10">
    <location>
        <begin position="83"/>
        <end position="90"/>
    </location>
    <ligand>
        <name>NADP(+)</name>
        <dbReference type="ChEBI" id="CHEBI:58349"/>
    </ligand>
</feature>
<comment type="similarity">
    <text evidence="4">In the C-terminal section; belongs to the phosphate acetyltransferase and butyryltransferase family.</text>
</comment>
<evidence type="ECO:0000256" key="2">
    <source>
        <dbReference type="ARBA" id="ARBA00001946"/>
    </source>
</evidence>
<dbReference type="AlphaFoldDB" id="K2K6I6"/>
<dbReference type="FunFam" id="3.40.50.10380:FF:000003">
    <property type="entry name" value="NADP-dependent malic enzyme"/>
    <property type="match status" value="1"/>
</dbReference>
<dbReference type="Gene3D" id="3.40.50.10750">
    <property type="entry name" value="Isocitrate/Isopropylmalate dehydrogenase-like"/>
    <property type="match status" value="1"/>
</dbReference>
<dbReference type="STRING" id="1207063.P24_02901"/>
<keyword evidence="6 13" id="KW-0560">Oxidoreductase</keyword>
<dbReference type="RefSeq" id="WP_008943197.1">
    <property type="nucleotide sequence ID" value="NZ_AMRL01000002.1"/>
</dbReference>
<dbReference type="InterPro" id="IPR012302">
    <property type="entry name" value="Malic_NAD-bd"/>
</dbReference>
<dbReference type="InterPro" id="IPR042112">
    <property type="entry name" value="P_AcTrfase_dom2"/>
</dbReference>
<feature type="binding site" evidence="10">
    <location>
        <position position="169"/>
    </location>
    <ligand>
        <name>a divalent metal cation</name>
        <dbReference type="ChEBI" id="CHEBI:60240"/>
    </ligand>
</feature>
<sequence>MDSTENTNKRITDEEALAFHSAGRPGKISIAPTKPLTTQRDLSLAYSPGVAVPCLHIEKDPRLAYEYTSKGNLVAVISNGTAVLGLGDIGALASKPVMEGKAVLFKRFADVDSIDLEVDTKDVEEFINAVRFLSPSFGGINLEDIRAPECFIIEQRLREEMDIPVFHDDQHGTAIIAAAGIINALHLTGRDIKKSRMVINGAGAAGIACAELVKAMGMPHDNVILCDTKGVIYKGRSAGMNQWKSAHAAETKARTLTEALEGSDVFFGLSAKGAVTQDMVKKMADKPIIFAMANPDPEITPEEVREVRPDAIVATGRSDYPNQVNNVLGFPYIFRGALDVQASEINDQMKIAAAEAIAALAREDVPDEVDQAYSGRRLRYGPEYIIPAPFDPRLIVAVSSAVARAAMDTGVARKPIEDMRAYRNELSARLDPTAASLQRIFDRVAANPKRVVFAEGEEEQTIRAAVLFKNAGYGTPVLVGREDRVRATMAQIGLSDPGGIEVHNARLSTNNKKYTEFLYKRTQRKGALYRDCQRLVNQDRNVFAACMVASGDADAMVTGLTRSLAVCLDDITRVIDPQQGKRLFALAMVIAANRTVFIADTSVHELPSAEELADIAVQTAAKARALGHEPRVALLSFSNFGNPNREKAQRIREAVEILDRRNVDFEYDGEMSADVALNPELHKLYPFCRLTGAANILIMPALHSANISYKLMQELSGASVIGPLLIGLEKPAQIVQMGATVSDIVNAAALAAHDAVR</sequence>
<dbReference type="SMART" id="SM01274">
    <property type="entry name" value="malic"/>
    <property type="match status" value="1"/>
</dbReference>
<dbReference type="InterPro" id="IPR002505">
    <property type="entry name" value="PTA_PTB"/>
</dbReference>
<dbReference type="PATRIC" id="fig|1207063.3.peg.590"/>
<feature type="binding site" evidence="9">
    <location>
        <position position="144"/>
    </location>
    <ligand>
        <name>a divalent metal cation</name>
        <dbReference type="ChEBI" id="CHEBI:60240"/>
    </ligand>
</feature>
<evidence type="ECO:0000256" key="10">
    <source>
        <dbReference type="PIRSR" id="PIRSR036684-3"/>
    </source>
</evidence>
<dbReference type="InterPro" id="IPR012301">
    <property type="entry name" value="Malic_N_dom"/>
</dbReference>
<dbReference type="PANTHER" id="PTHR43237:SF4">
    <property type="entry name" value="NADP-DEPENDENT MALIC ENZYME"/>
    <property type="match status" value="1"/>
</dbReference>
<dbReference type="InterPro" id="IPR012188">
    <property type="entry name" value="ME_PTA"/>
</dbReference>
<comment type="cofactor">
    <cofactor evidence="2">
        <name>Mg(2+)</name>
        <dbReference type="ChEBI" id="CHEBI:18420"/>
    </cofactor>
</comment>
<evidence type="ECO:0000256" key="1">
    <source>
        <dbReference type="ARBA" id="ARBA00001936"/>
    </source>
</evidence>
<dbReference type="SUPFAM" id="SSF53223">
    <property type="entry name" value="Aminoacid dehydrogenase-like, N-terminal domain"/>
    <property type="match status" value="1"/>
</dbReference>
<comment type="caution">
    <text evidence="13">The sequence shown here is derived from an EMBL/GenBank/DDBJ whole genome shotgun (WGS) entry which is preliminary data.</text>
</comment>
<comment type="cofactor">
    <cofactor evidence="1">
        <name>Mn(2+)</name>
        <dbReference type="ChEBI" id="CHEBI:29035"/>
    </cofactor>
</comment>
<dbReference type="PROSITE" id="PS00331">
    <property type="entry name" value="MALIC_ENZYMES"/>
    <property type="match status" value="1"/>
</dbReference>
<evidence type="ECO:0000256" key="3">
    <source>
        <dbReference type="ARBA" id="ARBA00007686"/>
    </source>
</evidence>
<evidence type="ECO:0000256" key="4">
    <source>
        <dbReference type="ARBA" id="ARBA00008756"/>
    </source>
</evidence>
<protein>
    <submittedName>
        <fullName evidence="13">Bifunctional malic enzyme oxidoreductase/phosphotransacetylase</fullName>
        <ecNumber evidence="13">1.1.1.40</ecNumber>
    </submittedName>
</protein>
<dbReference type="InterPro" id="IPR036291">
    <property type="entry name" value="NAD(P)-bd_dom_sf"/>
</dbReference>
<dbReference type="GO" id="GO:0016746">
    <property type="term" value="F:acyltransferase activity"/>
    <property type="evidence" value="ECO:0007669"/>
    <property type="project" value="InterPro"/>
</dbReference>
<name>K2K6I6_9PROT</name>
<dbReference type="InterPro" id="IPR042113">
    <property type="entry name" value="P_AcTrfase_dom1"/>
</dbReference>
<dbReference type="SUPFAM" id="SSF53659">
    <property type="entry name" value="Isocitrate/Isopropylmalate dehydrogenase-like"/>
    <property type="match status" value="1"/>
</dbReference>
<dbReference type="SMART" id="SM00919">
    <property type="entry name" value="Malic_M"/>
    <property type="match status" value="1"/>
</dbReference>
<keyword evidence="14" id="KW-1185">Reference proteome</keyword>
<evidence type="ECO:0000256" key="5">
    <source>
        <dbReference type="ARBA" id="ARBA00022723"/>
    </source>
</evidence>
<evidence type="ECO:0000256" key="6">
    <source>
        <dbReference type="ARBA" id="ARBA00023002"/>
    </source>
</evidence>
<keyword evidence="10" id="KW-0521">NADP</keyword>
<dbReference type="GO" id="GO:0006108">
    <property type="term" value="P:malate metabolic process"/>
    <property type="evidence" value="ECO:0007669"/>
    <property type="project" value="InterPro"/>
</dbReference>
<keyword evidence="7" id="KW-0511">Multifunctional enzyme</keyword>
<dbReference type="Pfam" id="PF03949">
    <property type="entry name" value="Malic_M"/>
    <property type="match status" value="1"/>
</dbReference>
<feature type="active site" description="Proton acceptor" evidence="8">
    <location>
        <position position="101"/>
    </location>
</feature>
<dbReference type="InterPro" id="IPR051674">
    <property type="entry name" value="Malate_Decarboxylase"/>
</dbReference>
<evidence type="ECO:0000259" key="12">
    <source>
        <dbReference type="SMART" id="SM01274"/>
    </source>
</evidence>
<dbReference type="GO" id="GO:0051287">
    <property type="term" value="F:NAD binding"/>
    <property type="evidence" value="ECO:0007669"/>
    <property type="project" value="InterPro"/>
</dbReference>
<dbReference type="Pfam" id="PF00390">
    <property type="entry name" value="malic"/>
    <property type="match status" value="1"/>
</dbReference>
<dbReference type="CDD" id="cd05311">
    <property type="entry name" value="NAD_bind_2_malic_enz"/>
    <property type="match status" value="1"/>
</dbReference>
<dbReference type="Gene3D" id="3.40.50.10950">
    <property type="match status" value="1"/>
</dbReference>
<feature type="binding site" evidence="10">
    <location>
        <position position="294"/>
    </location>
    <ligand>
        <name>a divalent metal cation</name>
        <dbReference type="ChEBI" id="CHEBI:60240"/>
    </ligand>
</feature>
<feature type="domain" description="Malic enzyme NAD-binding" evidence="11">
    <location>
        <begin position="170"/>
        <end position="407"/>
    </location>
</feature>
<dbReference type="InterPro" id="IPR037062">
    <property type="entry name" value="Malic_N_dom_sf"/>
</dbReference>
<organism evidence="13 14">
    <name type="scientific">Oceanibaculum indicum P24</name>
    <dbReference type="NCBI Taxonomy" id="1207063"/>
    <lineage>
        <taxon>Bacteria</taxon>
        <taxon>Pseudomonadati</taxon>
        <taxon>Pseudomonadota</taxon>
        <taxon>Alphaproteobacteria</taxon>
        <taxon>Rhodospirillales</taxon>
        <taxon>Oceanibaculaceae</taxon>
        <taxon>Oceanibaculum</taxon>
    </lineage>
</organism>
<accession>K2K6I6</accession>
<keyword evidence="5 9" id="KW-0479">Metal-binding</keyword>